<organism evidence="14 15">
    <name type="scientific">Roseivirga spongicola</name>
    <dbReference type="NCBI Taxonomy" id="333140"/>
    <lineage>
        <taxon>Bacteria</taxon>
        <taxon>Pseudomonadati</taxon>
        <taxon>Bacteroidota</taxon>
        <taxon>Cytophagia</taxon>
        <taxon>Cytophagales</taxon>
        <taxon>Roseivirgaceae</taxon>
        <taxon>Roseivirga</taxon>
    </lineage>
</organism>
<dbReference type="InterPro" id="IPR046342">
    <property type="entry name" value="CBS_dom_sf"/>
</dbReference>
<evidence type="ECO:0000256" key="2">
    <source>
        <dbReference type="ARBA" id="ARBA00006337"/>
    </source>
</evidence>
<dbReference type="SMART" id="SM01091">
    <property type="entry name" value="CorC_HlyC"/>
    <property type="match status" value="1"/>
</dbReference>
<dbReference type="PROSITE" id="PS51846">
    <property type="entry name" value="CNNM"/>
    <property type="match status" value="1"/>
</dbReference>
<dbReference type="FunFam" id="3.10.580.10:FF:000002">
    <property type="entry name" value="Magnesium/cobalt efflux protein CorC"/>
    <property type="match status" value="1"/>
</dbReference>
<protein>
    <submittedName>
        <fullName evidence="14">Magnesium/cobalt efflux protein</fullName>
    </submittedName>
</protein>
<dbReference type="Pfam" id="PF03471">
    <property type="entry name" value="CorC_HlyC"/>
    <property type="match status" value="1"/>
</dbReference>
<dbReference type="SUPFAM" id="SSF54631">
    <property type="entry name" value="CBS-domain pair"/>
    <property type="match status" value="1"/>
</dbReference>
<dbReference type="InterPro" id="IPR016169">
    <property type="entry name" value="FAD-bd_PCMH_sub2"/>
</dbReference>
<comment type="caution">
    <text evidence="14">The sequence shown here is derived from an EMBL/GenBank/DDBJ whole genome shotgun (WGS) entry which is preliminary data.</text>
</comment>
<gene>
    <name evidence="14" type="ORF">AWW68_02655</name>
</gene>
<evidence type="ECO:0000313" key="15">
    <source>
        <dbReference type="Proteomes" id="UP000075606"/>
    </source>
</evidence>
<evidence type="ECO:0000256" key="1">
    <source>
        <dbReference type="ARBA" id="ARBA00004651"/>
    </source>
</evidence>
<dbReference type="AlphaFoldDB" id="A0A150XIF0"/>
<evidence type="ECO:0000256" key="7">
    <source>
        <dbReference type="ARBA" id="ARBA00023122"/>
    </source>
</evidence>
<dbReference type="OrthoDB" id="9798188at2"/>
<dbReference type="PROSITE" id="PS51371">
    <property type="entry name" value="CBS"/>
    <property type="match status" value="2"/>
</dbReference>
<evidence type="ECO:0000256" key="9">
    <source>
        <dbReference type="PROSITE-ProRule" id="PRU00703"/>
    </source>
</evidence>
<dbReference type="GO" id="GO:0050660">
    <property type="term" value="F:flavin adenine dinucleotide binding"/>
    <property type="evidence" value="ECO:0007669"/>
    <property type="project" value="InterPro"/>
</dbReference>
<evidence type="ECO:0000256" key="4">
    <source>
        <dbReference type="ARBA" id="ARBA00022692"/>
    </source>
</evidence>
<dbReference type="EMBL" id="LRPC01000001">
    <property type="protein sequence ID" value="KYG78510.1"/>
    <property type="molecule type" value="Genomic_DNA"/>
</dbReference>
<keyword evidence="5" id="KW-0677">Repeat</keyword>
<evidence type="ECO:0000313" key="14">
    <source>
        <dbReference type="EMBL" id="KYG78510.1"/>
    </source>
</evidence>
<feature type="domain" description="CBS" evidence="12">
    <location>
        <begin position="291"/>
        <end position="348"/>
    </location>
</feature>
<name>A0A150XIF0_9BACT</name>
<feature type="transmembrane region" description="Helical" evidence="11">
    <location>
        <begin position="20"/>
        <end position="41"/>
    </location>
</feature>
<dbReference type="InterPro" id="IPR044751">
    <property type="entry name" value="Ion_transp-like_CBS"/>
</dbReference>
<dbReference type="InterPro" id="IPR019862">
    <property type="entry name" value="Motility-assoc_prot_GldE"/>
</dbReference>
<keyword evidence="3" id="KW-1003">Cell membrane</keyword>
<dbReference type="InterPro" id="IPR002550">
    <property type="entry name" value="CNNM"/>
</dbReference>
<reference evidence="14 15" key="1">
    <citation type="submission" date="2016-01" db="EMBL/GenBank/DDBJ databases">
        <title>Genome sequencing of Roseivirga spongicola UST030701-084.</title>
        <authorList>
            <person name="Selvaratnam C."/>
            <person name="Thevarajoo S."/>
            <person name="Goh K.M."/>
            <person name="Ee R."/>
            <person name="Chan K.-G."/>
            <person name="Chong C.S."/>
        </authorList>
    </citation>
    <scope>NUCLEOTIDE SEQUENCE [LARGE SCALE GENOMIC DNA]</scope>
    <source>
        <strain evidence="14 15">UST030701-084</strain>
    </source>
</reference>
<dbReference type="PANTHER" id="PTHR22777">
    <property type="entry name" value="HEMOLYSIN-RELATED"/>
    <property type="match status" value="1"/>
</dbReference>
<keyword evidence="4 10" id="KW-0812">Transmembrane</keyword>
<dbReference type="PANTHER" id="PTHR22777:SF32">
    <property type="entry name" value="UPF0053 INNER MEMBRANE PROTEIN YFJD"/>
    <property type="match status" value="1"/>
</dbReference>
<proteinExistence type="inferred from homology"/>
<dbReference type="InterPro" id="IPR036318">
    <property type="entry name" value="FAD-bd_PCMH-like_sf"/>
</dbReference>
<keyword evidence="8 10" id="KW-0472">Membrane</keyword>
<dbReference type="SUPFAM" id="SSF56176">
    <property type="entry name" value="FAD-binding/transporter-associated domain-like"/>
    <property type="match status" value="1"/>
</dbReference>
<dbReference type="RefSeq" id="WP_068218418.1">
    <property type="nucleotide sequence ID" value="NZ_CP139724.1"/>
</dbReference>
<feature type="domain" description="CBS" evidence="12">
    <location>
        <begin position="227"/>
        <end position="286"/>
    </location>
</feature>
<dbReference type="GO" id="GO:0005886">
    <property type="term" value="C:plasma membrane"/>
    <property type="evidence" value="ECO:0007669"/>
    <property type="project" value="UniProtKB-SubCell"/>
</dbReference>
<evidence type="ECO:0000259" key="13">
    <source>
        <dbReference type="PROSITE" id="PS51846"/>
    </source>
</evidence>
<keyword evidence="15" id="KW-1185">Reference proteome</keyword>
<evidence type="ECO:0000256" key="3">
    <source>
        <dbReference type="ARBA" id="ARBA00022475"/>
    </source>
</evidence>
<comment type="similarity">
    <text evidence="2">Belongs to the UPF0053 family.</text>
</comment>
<dbReference type="Gene3D" id="3.10.580.10">
    <property type="entry name" value="CBS-domain"/>
    <property type="match status" value="1"/>
</dbReference>
<accession>A0A150XIF0</accession>
<dbReference type="STRING" id="333140.AWW68_02655"/>
<dbReference type="InterPro" id="IPR000644">
    <property type="entry name" value="CBS_dom"/>
</dbReference>
<keyword evidence="7 9" id="KW-0129">CBS domain</keyword>
<evidence type="ECO:0000256" key="11">
    <source>
        <dbReference type="SAM" id="Phobius"/>
    </source>
</evidence>
<evidence type="ECO:0000256" key="6">
    <source>
        <dbReference type="ARBA" id="ARBA00022989"/>
    </source>
</evidence>
<evidence type="ECO:0000259" key="12">
    <source>
        <dbReference type="PROSITE" id="PS51371"/>
    </source>
</evidence>
<dbReference type="InterPro" id="IPR005170">
    <property type="entry name" value="Transptr-assoc_dom"/>
</dbReference>
<evidence type="ECO:0000256" key="5">
    <source>
        <dbReference type="ARBA" id="ARBA00022737"/>
    </source>
</evidence>
<keyword evidence="6 10" id="KW-1133">Transmembrane helix</keyword>
<feature type="transmembrane region" description="Helical" evidence="11">
    <location>
        <begin position="79"/>
        <end position="102"/>
    </location>
</feature>
<feature type="transmembrane region" description="Helical" evidence="11">
    <location>
        <begin position="114"/>
        <end position="132"/>
    </location>
</feature>
<evidence type="ECO:0000256" key="8">
    <source>
        <dbReference type="ARBA" id="ARBA00023136"/>
    </source>
</evidence>
<dbReference type="CDD" id="cd04590">
    <property type="entry name" value="CBS_pair_CorC_HlyC_assoc"/>
    <property type="match status" value="1"/>
</dbReference>
<dbReference type="Pfam" id="PF01595">
    <property type="entry name" value="CNNM"/>
    <property type="match status" value="1"/>
</dbReference>
<comment type="subcellular location">
    <subcellularLocation>
        <location evidence="1">Cell membrane</location>
        <topology evidence="1">Multi-pass membrane protein</topology>
    </subcellularLocation>
</comment>
<evidence type="ECO:0000256" key="10">
    <source>
        <dbReference type="PROSITE-ProRule" id="PRU01193"/>
    </source>
</evidence>
<feature type="domain" description="CNNM transmembrane" evidence="13">
    <location>
        <begin position="20"/>
        <end position="208"/>
    </location>
</feature>
<dbReference type="NCBIfam" id="TIGR03520">
    <property type="entry name" value="GldE"/>
    <property type="match status" value="1"/>
</dbReference>
<dbReference type="Proteomes" id="UP000075606">
    <property type="component" value="Unassembled WGS sequence"/>
</dbReference>
<sequence>MTPDEPEPSLALLLQLTELSTPYLVFNVLAFVLLIISSALISGSEVAFFSLDSNQLSELEKEQSVTSNSVLKLLSRRRYLLATILILNNLVNIAIVTISTFFTWAIVGTKTTEGIVVVALSAVVTFVILFFGEVVPKNFANQHNEKFARFTSRALVFLEKIFRPASWTLITVTNIIERNVEKKGVDLTVDELNQALEITTGDDTTEEEKGILKGIVNFSTLSVRQVMKSRLDITAVDIELDFHELMDRINKSGFSRIPVYKETIDKIEGVLYIKDLIAHVDKDDTFAWQTLLRPGFFIPENKKVDSLLKDFQEQRVHMAIVVDEYGGTSGLITLEDIIEEIVGEINDEYDDEDIAFNKLDNSTYIFEGKTSLNDFCKIIGVEPAEFDSVKGESESLGGLLLEIGGKLPRAGEKIEFGRFLFTIVAVDLRRIKRVRVLIRPQTS</sequence>
<dbReference type="Gene3D" id="3.30.465.10">
    <property type="match status" value="1"/>
</dbReference>
<dbReference type="Pfam" id="PF00571">
    <property type="entry name" value="CBS"/>
    <property type="match status" value="2"/>
</dbReference>